<protein>
    <recommendedName>
        <fullName evidence="4">VanZ family protein</fullName>
    </recommendedName>
</protein>
<proteinExistence type="predicted"/>
<reference evidence="2 3" key="1">
    <citation type="submission" date="2020-03" db="EMBL/GenBank/DDBJ databases">
        <title>Genomic Encyclopedia of Type Strains, Phase IV (KMG-IV): sequencing the most valuable type-strain genomes for metagenomic binning, comparative biology and taxonomic classification.</title>
        <authorList>
            <person name="Goeker M."/>
        </authorList>
    </citation>
    <scope>NUCLEOTIDE SEQUENCE [LARGE SCALE GENOMIC DNA]</scope>
    <source>
        <strain evidence="2 3">DSM 16846</strain>
    </source>
</reference>
<dbReference type="AlphaFoldDB" id="A0A7X5Y8F6"/>
<keyword evidence="3" id="KW-1185">Reference proteome</keyword>
<evidence type="ECO:0000256" key="1">
    <source>
        <dbReference type="SAM" id="Phobius"/>
    </source>
</evidence>
<accession>A0A7X5Y8F6</accession>
<comment type="caution">
    <text evidence="2">The sequence shown here is derived from an EMBL/GenBank/DDBJ whole genome shotgun (WGS) entry which is preliminary data.</text>
</comment>
<evidence type="ECO:0000313" key="3">
    <source>
        <dbReference type="Proteomes" id="UP000558192"/>
    </source>
</evidence>
<organism evidence="2 3">
    <name type="scientific">Sphingomonas kaistensis</name>
    <dbReference type="NCBI Taxonomy" id="298708"/>
    <lineage>
        <taxon>Bacteria</taxon>
        <taxon>Pseudomonadati</taxon>
        <taxon>Pseudomonadota</taxon>
        <taxon>Alphaproteobacteria</taxon>
        <taxon>Sphingomonadales</taxon>
        <taxon>Sphingomonadaceae</taxon>
        <taxon>Sphingomonas</taxon>
    </lineage>
</organism>
<gene>
    <name evidence="2" type="ORF">GGQ97_002260</name>
</gene>
<dbReference type="Proteomes" id="UP000558192">
    <property type="component" value="Unassembled WGS sequence"/>
</dbReference>
<dbReference type="EMBL" id="JAATJC010000001">
    <property type="protein sequence ID" value="NJC06467.1"/>
    <property type="molecule type" value="Genomic_DNA"/>
</dbReference>
<name>A0A7X5Y8F6_9SPHN</name>
<keyword evidence="1" id="KW-0472">Membrane</keyword>
<evidence type="ECO:0000313" key="2">
    <source>
        <dbReference type="EMBL" id="NJC06467.1"/>
    </source>
</evidence>
<keyword evidence="1" id="KW-0812">Transmembrane</keyword>
<keyword evidence="1" id="KW-1133">Transmembrane helix</keyword>
<sequence length="112" mass="12843">MSFDPALWYEVKELVRHSTGWPMDTLHVMGGVLLQLVLAALLRTSLASKWPWLIVLLLELANEAYDLWLERWPSLPMQVGEGLRDLIGTMLLPTILLWVARNRPRLLSGRGR</sequence>
<evidence type="ECO:0008006" key="4">
    <source>
        <dbReference type="Google" id="ProtNLM"/>
    </source>
</evidence>
<feature type="transmembrane region" description="Helical" evidence="1">
    <location>
        <begin position="25"/>
        <end position="43"/>
    </location>
</feature>
<dbReference type="RefSeq" id="WP_168069688.1">
    <property type="nucleotide sequence ID" value="NZ_JAATJC010000001.1"/>
</dbReference>